<dbReference type="AlphaFoldDB" id="A0A1X7JQ96"/>
<feature type="domain" description="Rad50/SbcC-type AAA" evidence="2">
    <location>
        <begin position="5"/>
        <end position="41"/>
    </location>
</feature>
<organism evidence="3 4">
    <name type="scientific">Dethiosulfovibrio salsuginis</name>
    <dbReference type="NCBI Taxonomy" id="561720"/>
    <lineage>
        <taxon>Bacteria</taxon>
        <taxon>Thermotogati</taxon>
        <taxon>Synergistota</taxon>
        <taxon>Synergistia</taxon>
        <taxon>Synergistales</taxon>
        <taxon>Dethiosulfovibrionaceae</taxon>
        <taxon>Dethiosulfovibrio</taxon>
    </lineage>
</organism>
<evidence type="ECO:0000259" key="1">
    <source>
        <dbReference type="Pfam" id="PF13304"/>
    </source>
</evidence>
<dbReference type="RefSeq" id="WP_085544606.1">
    <property type="nucleotide sequence ID" value="NZ_FXBB01000014.1"/>
</dbReference>
<accession>A0A1X7JQ96</accession>
<proteinExistence type="predicted"/>
<gene>
    <name evidence="3" type="ORF">SAMN06275492_11463</name>
</gene>
<dbReference type="GO" id="GO:0006302">
    <property type="term" value="P:double-strand break repair"/>
    <property type="evidence" value="ECO:0007669"/>
    <property type="project" value="InterPro"/>
</dbReference>
<dbReference type="Pfam" id="PF13476">
    <property type="entry name" value="AAA_23"/>
    <property type="match status" value="1"/>
</dbReference>
<dbReference type="InterPro" id="IPR027417">
    <property type="entry name" value="P-loop_NTPase"/>
</dbReference>
<evidence type="ECO:0000313" key="3">
    <source>
        <dbReference type="EMBL" id="SMG30091.1"/>
    </source>
</evidence>
<dbReference type="InterPro" id="IPR003959">
    <property type="entry name" value="ATPase_AAA_core"/>
</dbReference>
<dbReference type="SUPFAM" id="SSF52540">
    <property type="entry name" value="P-loop containing nucleoside triphosphate hydrolases"/>
    <property type="match status" value="1"/>
</dbReference>
<dbReference type="Pfam" id="PF13304">
    <property type="entry name" value="AAA_21"/>
    <property type="match status" value="1"/>
</dbReference>
<dbReference type="InterPro" id="IPR038729">
    <property type="entry name" value="Rad50/SbcC_AAA"/>
</dbReference>
<dbReference type="PANTHER" id="PTHR43581">
    <property type="entry name" value="ATP/GTP PHOSPHATASE"/>
    <property type="match status" value="1"/>
</dbReference>
<keyword evidence="4" id="KW-1185">Reference proteome</keyword>
<dbReference type="CDD" id="cd00267">
    <property type="entry name" value="ABC_ATPase"/>
    <property type="match status" value="1"/>
</dbReference>
<dbReference type="Proteomes" id="UP000193355">
    <property type="component" value="Unassembled WGS sequence"/>
</dbReference>
<dbReference type="STRING" id="561720.SAMN06275492_11463"/>
<sequence length="348" mass="39390">MLKSMDIENLTVFPHAHVDFSLGLNVIVGENGTGKSHLLKAAYSLLAVSSEGGRKFRGTTPTKNYLQTAIAEKLVGVFRPETLGRLTRRRQGRGRCDISLRFDTSEWDFSCGFSSNSKAEVSVDKMPSSWSDIEPVFLPTRELMSLYTNFVATYDRHYLEFEETWKDTCLLLGAPLRKGPRETSVRAILDPLEEGMSGKIVVSDGRMYLQKRDGRMEMYLIAEGHRKLAMIAHLVSSGVLKRNSCLFWDEPEANLNPKLVKLVAETILKLCEQGIQVFISTHDLFLLRELELRRRDHKDVSVRFIGLHEGDVGVKLEQGDSIDDVGEVVSLEENADQSNRYLSMDWQE</sequence>
<dbReference type="PANTHER" id="PTHR43581:SF2">
    <property type="entry name" value="EXCINUCLEASE ATPASE SUBUNIT"/>
    <property type="match status" value="1"/>
</dbReference>
<dbReference type="EMBL" id="FXBB01000014">
    <property type="protein sequence ID" value="SMG30091.1"/>
    <property type="molecule type" value="Genomic_DNA"/>
</dbReference>
<dbReference type="GO" id="GO:0005524">
    <property type="term" value="F:ATP binding"/>
    <property type="evidence" value="ECO:0007669"/>
    <property type="project" value="InterPro"/>
</dbReference>
<reference evidence="4" key="1">
    <citation type="submission" date="2017-04" db="EMBL/GenBank/DDBJ databases">
        <authorList>
            <person name="Varghese N."/>
            <person name="Submissions S."/>
        </authorList>
    </citation>
    <scope>NUCLEOTIDE SEQUENCE [LARGE SCALE GENOMIC DNA]</scope>
    <source>
        <strain evidence="4">USBA 82</strain>
    </source>
</reference>
<dbReference type="Gene3D" id="3.40.50.300">
    <property type="entry name" value="P-loop containing nucleotide triphosphate hydrolases"/>
    <property type="match status" value="2"/>
</dbReference>
<feature type="domain" description="ATPase AAA-type core" evidence="1">
    <location>
        <begin position="184"/>
        <end position="287"/>
    </location>
</feature>
<name>A0A1X7JQ96_9BACT</name>
<protein>
    <submittedName>
        <fullName evidence="3">AAA domain-containing protein</fullName>
    </submittedName>
</protein>
<evidence type="ECO:0000313" key="4">
    <source>
        <dbReference type="Proteomes" id="UP000193355"/>
    </source>
</evidence>
<dbReference type="OrthoDB" id="9803889at2"/>
<evidence type="ECO:0000259" key="2">
    <source>
        <dbReference type="Pfam" id="PF13476"/>
    </source>
</evidence>
<dbReference type="InterPro" id="IPR051396">
    <property type="entry name" value="Bact_Antivir_Def_Nuclease"/>
</dbReference>
<dbReference type="GO" id="GO:0016887">
    <property type="term" value="F:ATP hydrolysis activity"/>
    <property type="evidence" value="ECO:0007669"/>
    <property type="project" value="InterPro"/>
</dbReference>